<name>A0A8S5Q3B0_9CAUD</name>
<proteinExistence type="predicted"/>
<dbReference type="EMBL" id="BK015564">
    <property type="protein sequence ID" value="DAE13211.1"/>
    <property type="molecule type" value="Genomic_DNA"/>
</dbReference>
<protein>
    <submittedName>
        <fullName evidence="1">Uncharacterized protein</fullName>
    </submittedName>
</protein>
<evidence type="ECO:0000313" key="1">
    <source>
        <dbReference type="EMBL" id="DAE13211.1"/>
    </source>
</evidence>
<sequence>MQITPAQFSRGIDSTLKEKSHSKLSFTSLIASRI</sequence>
<reference evidence="1" key="1">
    <citation type="journal article" date="2021" name="Proc. Natl. Acad. Sci. U.S.A.">
        <title>A Catalog of Tens of Thousands of Viruses from Human Metagenomes Reveals Hidden Associations with Chronic Diseases.</title>
        <authorList>
            <person name="Tisza M.J."/>
            <person name="Buck C.B."/>
        </authorList>
    </citation>
    <scope>NUCLEOTIDE SEQUENCE</scope>
    <source>
        <strain evidence="1">CtLqe90</strain>
    </source>
</reference>
<organism evidence="1">
    <name type="scientific">Siphoviridae sp. ctLqe90</name>
    <dbReference type="NCBI Taxonomy" id="2825456"/>
    <lineage>
        <taxon>Viruses</taxon>
        <taxon>Duplodnaviria</taxon>
        <taxon>Heunggongvirae</taxon>
        <taxon>Uroviricota</taxon>
        <taxon>Caudoviricetes</taxon>
    </lineage>
</organism>
<accession>A0A8S5Q3B0</accession>